<reference evidence="6" key="2">
    <citation type="submission" date="2020-09" db="EMBL/GenBank/DDBJ databases">
        <authorList>
            <person name="Sun Q."/>
            <person name="Ohkuma M."/>
        </authorList>
    </citation>
    <scope>NUCLEOTIDE SEQUENCE</scope>
    <source>
        <strain evidence="6">JCM 14371</strain>
    </source>
</reference>
<evidence type="ECO:0000313" key="7">
    <source>
        <dbReference type="Proteomes" id="UP000635726"/>
    </source>
</evidence>
<dbReference type="EMBL" id="BMOE01000001">
    <property type="protein sequence ID" value="GGJ60648.1"/>
    <property type="molecule type" value="Genomic_DNA"/>
</dbReference>
<keyword evidence="1" id="KW-0808">Transferase</keyword>
<dbReference type="GO" id="GO:0005524">
    <property type="term" value="F:ATP binding"/>
    <property type="evidence" value="ECO:0007669"/>
    <property type="project" value="UniProtKB-KW"/>
</dbReference>
<dbReference type="SMART" id="SM00220">
    <property type="entry name" value="S_TKc"/>
    <property type="match status" value="1"/>
</dbReference>
<organism evidence="6 7">
    <name type="scientific">Deinococcus aquiradiocola</name>
    <dbReference type="NCBI Taxonomy" id="393059"/>
    <lineage>
        <taxon>Bacteria</taxon>
        <taxon>Thermotogati</taxon>
        <taxon>Deinococcota</taxon>
        <taxon>Deinococci</taxon>
        <taxon>Deinococcales</taxon>
        <taxon>Deinococcaceae</taxon>
        <taxon>Deinococcus</taxon>
    </lineage>
</organism>
<dbReference type="Gene3D" id="1.10.510.10">
    <property type="entry name" value="Transferase(Phosphotransferase) domain 1"/>
    <property type="match status" value="1"/>
</dbReference>
<name>A0A917UIT3_9DEIO</name>
<dbReference type="SUPFAM" id="SSF56112">
    <property type="entry name" value="Protein kinase-like (PK-like)"/>
    <property type="match status" value="1"/>
</dbReference>
<reference evidence="6" key="1">
    <citation type="journal article" date="2014" name="Int. J. Syst. Evol. Microbiol.">
        <title>Complete genome sequence of Corynebacterium casei LMG S-19264T (=DSM 44701T), isolated from a smear-ripened cheese.</title>
        <authorList>
            <consortium name="US DOE Joint Genome Institute (JGI-PGF)"/>
            <person name="Walter F."/>
            <person name="Albersmeier A."/>
            <person name="Kalinowski J."/>
            <person name="Ruckert C."/>
        </authorList>
    </citation>
    <scope>NUCLEOTIDE SEQUENCE</scope>
    <source>
        <strain evidence="6">JCM 14371</strain>
    </source>
</reference>
<feature type="domain" description="Protein kinase" evidence="5">
    <location>
        <begin position="11"/>
        <end position="260"/>
    </location>
</feature>
<dbReference type="CDD" id="cd14014">
    <property type="entry name" value="STKc_PknB_like"/>
    <property type="match status" value="1"/>
</dbReference>
<proteinExistence type="predicted"/>
<keyword evidence="6" id="KW-0723">Serine/threonine-protein kinase</keyword>
<dbReference type="Gene3D" id="3.30.200.20">
    <property type="entry name" value="Phosphorylase Kinase, domain 1"/>
    <property type="match status" value="1"/>
</dbReference>
<dbReference type="PANTHER" id="PTHR43289">
    <property type="entry name" value="MITOGEN-ACTIVATED PROTEIN KINASE KINASE KINASE 20-RELATED"/>
    <property type="match status" value="1"/>
</dbReference>
<evidence type="ECO:0000256" key="3">
    <source>
        <dbReference type="ARBA" id="ARBA00022777"/>
    </source>
</evidence>
<keyword evidence="4" id="KW-0067">ATP-binding</keyword>
<dbReference type="GO" id="GO:0004674">
    <property type="term" value="F:protein serine/threonine kinase activity"/>
    <property type="evidence" value="ECO:0007669"/>
    <property type="project" value="UniProtKB-KW"/>
</dbReference>
<sequence>MWFMTLTPHTLTVEASTPLGYRGGVEHLRARWQDQPVFIKQLGSRDPEQQERFAHEGFIARRLAHPLLVPLLAHSPQQLVFPYVDGCTLRDLIEEGPLDPAAAVRVTLGLLDVVTYLHAQGVTHHDLKPENVMLQDREQAAHAVRLIDLGMAHDRHATSDTHAGTRMGTPHFMAPEQFQGVRGDPRSDVYALGVLLWDAIAGHPPYADPLCWLIGRPATRDPLPGPAALHPILDRCLQHSPADRYASVMDLAAALNAVPL</sequence>
<dbReference type="Pfam" id="PF00069">
    <property type="entry name" value="Pkinase"/>
    <property type="match status" value="1"/>
</dbReference>
<evidence type="ECO:0000256" key="2">
    <source>
        <dbReference type="ARBA" id="ARBA00022741"/>
    </source>
</evidence>
<accession>A0A917UIT3</accession>
<evidence type="ECO:0000313" key="6">
    <source>
        <dbReference type="EMBL" id="GGJ60648.1"/>
    </source>
</evidence>
<dbReference type="PROSITE" id="PS00108">
    <property type="entry name" value="PROTEIN_KINASE_ST"/>
    <property type="match status" value="1"/>
</dbReference>
<dbReference type="Proteomes" id="UP000635726">
    <property type="component" value="Unassembled WGS sequence"/>
</dbReference>
<dbReference type="PROSITE" id="PS50011">
    <property type="entry name" value="PROTEIN_KINASE_DOM"/>
    <property type="match status" value="1"/>
</dbReference>
<keyword evidence="2" id="KW-0547">Nucleotide-binding</keyword>
<dbReference type="InterPro" id="IPR011009">
    <property type="entry name" value="Kinase-like_dom_sf"/>
</dbReference>
<comment type="caution">
    <text evidence="6">The sequence shown here is derived from an EMBL/GenBank/DDBJ whole genome shotgun (WGS) entry which is preliminary data.</text>
</comment>
<dbReference type="PANTHER" id="PTHR43289:SF6">
    <property type="entry name" value="SERINE_THREONINE-PROTEIN KINASE NEKL-3"/>
    <property type="match status" value="1"/>
</dbReference>
<dbReference type="AlphaFoldDB" id="A0A917UIT3"/>
<keyword evidence="7" id="KW-1185">Reference proteome</keyword>
<gene>
    <name evidence="6" type="ORF">GCM10008939_00450</name>
</gene>
<protein>
    <submittedName>
        <fullName evidence="6">Serine/threonine protein kinase</fullName>
    </submittedName>
</protein>
<dbReference type="InterPro" id="IPR008271">
    <property type="entry name" value="Ser/Thr_kinase_AS"/>
</dbReference>
<evidence type="ECO:0000256" key="1">
    <source>
        <dbReference type="ARBA" id="ARBA00022679"/>
    </source>
</evidence>
<evidence type="ECO:0000256" key="4">
    <source>
        <dbReference type="ARBA" id="ARBA00022840"/>
    </source>
</evidence>
<keyword evidence="3 6" id="KW-0418">Kinase</keyword>
<dbReference type="InterPro" id="IPR000719">
    <property type="entry name" value="Prot_kinase_dom"/>
</dbReference>
<evidence type="ECO:0000259" key="5">
    <source>
        <dbReference type="PROSITE" id="PS50011"/>
    </source>
</evidence>